<evidence type="ECO:0008006" key="3">
    <source>
        <dbReference type="Google" id="ProtNLM"/>
    </source>
</evidence>
<reference evidence="1 2" key="1">
    <citation type="submission" date="2019-07" db="EMBL/GenBank/DDBJ databases">
        <title>Genomics analysis of Aphanomyces spp. identifies a new class of oomycete effector associated with host adaptation.</title>
        <authorList>
            <person name="Gaulin E."/>
        </authorList>
    </citation>
    <scope>NUCLEOTIDE SEQUENCE [LARGE SCALE GENOMIC DNA]</scope>
    <source>
        <strain evidence="1 2">ATCC 201684</strain>
    </source>
</reference>
<proteinExistence type="predicted"/>
<evidence type="ECO:0000313" key="2">
    <source>
        <dbReference type="Proteomes" id="UP000481153"/>
    </source>
</evidence>
<accession>A0A6G0WA35</accession>
<dbReference type="EMBL" id="VJMJ01000317">
    <property type="protein sequence ID" value="KAF0723058.1"/>
    <property type="molecule type" value="Genomic_DNA"/>
</dbReference>
<organism evidence="1 2">
    <name type="scientific">Aphanomyces euteiches</name>
    <dbReference type="NCBI Taxonomy" id="100861"/>
    <lineage>
        <taxon>Eukaryota</taxon>
        <taxon>Sar</taxon>
        <taxon>Stramenopiles</taxon>
        <taxon>Oomycota</taxon>
        <taxon>Saprolegniomycetes</taxon>
        <taxon>Saprolegniales</taxon>
        <taxon>Verrucalvaceae</taxon>
        <taxon>Aphanomyces</taxon>
    </lineage>
</organism>
<protein>
    <recommendedName>
        <fullName evidence="3">START domain-containing protein</fullName>
    </recommendedName>
</protein>
<comment type="caution">
    <text evidence="1">The sequence shown here is derived from an EMBL/GenBank/DDBJ whole genome shotgun (WGS) entry which is preliminary data.</text>
</comment>
<dbReference type="AlphaFoldDB" id="A0A6G0WA35"/>
<name>A0A6G0WA35_9STRA</name>
<gene>
    <name evidence="1" type="ORF">Ae201684_017929</name>
</gene>
<keyword evidence="2" id="KW-1185">Reference proteome</keyword>
<evidence type="ECO:0000313" key="1">
    <source>
        <dbReference type="EMBL" id="KAF0723058.1"/>
    </source>
</evidence>
<sequence length="103" mass="11381">MPLFPLPPNFFQCSVPLTAQERRQYLSEAREITSDVIRKSNSAYAPMQWTLTDSSDDVQIYHGLDATAPLHVVSCLGVTTVHATLEEAASHGQIKSTRRCGGY</sequence>
<dbReference type="VEuPathDB" id="FungiDB:AeMF1_018638"/>
<dbReference type="Proteomes" id="UP000481153">
    <property type="component" value="Unassembled WGS sequence"/>
</dbReference>